<evidence type="ECO:0000256" key="15">
    <source>
        <dbReference type="PIRSR" id="PIRSR606539-1"/>
    </source>
</evidence>
<keyword evidence="10" id="KW-0915">Sodium</keyword>
<comment type="subcellular location">
    <subcellularLocation>
        <location evidence="1 18">Membrane</location>
        <topology evidence="1 18">Multi-pass membrane protein</topology>
    </subcellularLocation>
</comment>
<dbReference type="SFLD" id="SFLDF00027">
    <property type="entry name" value="p-type_atpase"/>
    <property type="match status" value="1"/>
</dbReference>
<proteinExistence type="inferred from homology"/>
<keyword evidence="5 16" id="KW-0547">Nucleotide-binding</keyword>
<evidence type="ECO:0000256" key="5">
    <source>
        <dbReference type="ARBA" id="ARBA00022741"/>
    </source>
</evidence>
<dbReference type="Pfam" id="PF13246">
    <property type="entry name" value="Cation_ATPase"/>
    <property type="match status" value="1"/>
</dbReference>
<feature type="transmembrane region" description="Helical" evidence="18">
    <location>
        <begin position="1028"/>
        <end position="1046"/>
    </location>
</feature>
<feature type="binding site" evidence="17">
    <location>
        <position position="850"/>
    </location>
    <ligand>
        <name>Mg(2+)</name>
        <dbReference type="ChEBI" id="CHEBI:18420"/>
    </ligand>
</feature>
<evidence type="ECO:0000256" key="3">
    <source>
        <dbReference type="ARBA" id="ARBA00022692"/>
    </source>
</evidence>
<feature type="binding site" evidence="16">
    <location>
        <position position="729"/>
    </location>
    <ligand>
        <name>ATP</name>
        <dbReference type="ChEBI" id="CHEBI:30616"/>
    </ligand>
</feature>
<feature type="binding site" evidence="16">
    <location>
        <position position="850"/>
    </location>
    <ligand>
        <name>ATP</name>
        <dbReference type="ChEBI" id="CHEBI:30616"/>
    </ligand>
</feature>
<dbReference type="SFLD" id="SFLDS00003">
    <property type="entry name" value="Haloacid_Dehalogenase"/>
    <property type="match status" value="1"/>
</dbReference>
<evidence type="ECO:0000256" key="18">
    <source>
        <dbReference type="RuleBase" id="RU362033"/>
    </source>
</evidence>
<feature type="binding site" evidence="16">
    <location>
        <position position="819"/>
    </location>
    <ligand>
        <name>ATP</name>
        <dbReference type="ChEBI" id="CHEBI:30616"/>
    </ligand>
</feature>
<dbReference type="InterPro" id="IPR001757">
    <property type="entry name" value="P_typ_ATPase"/>
</dbReference>
<feature type="binding site" evidence="17">
    <location>
        <position position="455"/>
    </location>
    <ligand>
        <name>Mg(2+)</name>
        <dbReference type="ChEBI" id="CHEBI:18420"/>
    </ligand>
</feature>
<feature type="binding site" evidence="16">
    <location>
        <position position="548"/>
    </location>
    <ligand>
        <name>ATP</name>
        <dbReference type="ChEBI" id="CHEBI:30616"/>
    </ligand>
</feature>
<dbReference type="SUPFAM" id="SSF56784">
    <property type="entry name" value="HAD-like"/>
    <property type="match status" value="1"/>
</dbReference>
<feature type="domain" description="P-type ATPase N-terminal" evidence="20">
    <location>
        <begin position="71"/>
        <end position="131"/>
    </location>
</feature>
<dbReference type="Proteomes" id="UP000039865">
    <property type="component" value="Unassembled WGS sequence"/>
</dbReference>
<dbReference type="PROSITE" id="PS00154">
    <property type="entry name" value="ATPASE_E1_E2"/>
    <property type="match status" value="1"/>
</dbReference>
<dbReference type="InterPro" id="IPR044492">
    <property type="entry name" value="P_typ_ATPase_HD_dom"/>
</dbReference>
<dbReference type="Gene3D" id="3.40.1110.10">
    <property type="entry name" value="Calcium-transporting ATPase, cytoplasmic domain N"/>
    <property type="match status" value="1"/>
</dbReference>
<dbReference type="FunCoup" id="A0A078AE78">
    <property type="interactions" value="5"/>
</dbReference>
<feature type="binding site" evidence="16">
    <location>
        <position position="731"/>
    </location>
    <ligand>
        <name>ATP</name>
        <dbReference type="ChEBI" id="CHEBI:30616"/>
    </ligand>
</feature>
<dbReference type="PANTHER" id="PTHR24092">
    <property type="entry name" value="PROBABLE PHOSPHOLIPID-TRANSPORTING ATPASE"/>
    <property type="match status" value="1"/>
</dbReference>
<dbReference type="SUPFAM" id="SSF81653">
    <property type="entry name" value="Calcium ATPase, transduction domain A"/>
    <property type="match status" value="1"/>
</dbReference>
<feature type="transmembrane region" description="Helical" evidence="18">
    <location>
        <begin position="390"/>
        <end position="412"/>
    </location>
</feature>
<feature type="transmembrane region" description="Helical" evidence="18">
    <location>
        <begin position="989"/>
        <end position="1008"/>
    </location>
</feature>
<keyword evidence="11 18" id="KW-0472">Membrane</keyword>
<dbReference type="GO" id="GO:0045332">
    <property type="term" value="P:phospholipid translocation"/>
    <property type="evidence" value="ECO:0007669"/>
    <property type="project" value="TreeGrafter"/>
</dbReference>
<feature type="binding site" evidence="17">
    <location>
        <position position="846"/>
    </location>
    <ligand>
        <name>Mg(2+)</name>
        <dbReference type="ChEBI" id="CHEBI:18420"/>
    </ligand>
</feature>
<dbReference type="InterPro" id="IPR032631">
    <property type="entry name" value="P-type_ATPase_N"/>
</dbReference>
<dbReference type="GO" id="GO:0016887">
    <property type="term" value="F:ATP hydrolysis activity"/>
    <property type="evidence" value="ECO:0007669"/>
    <property type="project" value="InterPro"/>
</dbReference>
<feature type="active site" description="4-aspartylphosphate intermediate" evidence="15">
    <location>
        <position position="455"/>
    </location>
</feature>
<dbReference type="GO" id="GO:0005524">
    <property type="term" value="F:ATP binding"/>
    <property type="evidence" value="ECO:0007669"/>
    <property type="project" value="UniProtKB-UniRule"/>
</dbReference>
<dbReference type="InterPro" id="IPR023298">
    <property type="entry name" value="ATPase_P-typ_TM_dom_sf"/>
</dbReference>
<feature type="binding site" evidence="16">
    <location>
        <position position="649"/>
    </location>
    <ligand>
        <name>ATP</name>
        <dbReference type="ChEBI" id="CHEBI:30616"/>
    </ligand>
</feature>
<dbReference type="InterPro" id="IPR008250">
    <property type="entry name" value="ATPase_P-typ_transduc_dom_A_sf"/>
</dbReference>
<evidence type="ECO:0000259" key="21">
    <source>
        <dbReference type="Pfam" id="PF16212"/>
    </source>
</evidence>
<dbReference type="Gene3D" id="2.70.150.10">
    <property type="entry name" value="Calcium-transporting ATPase, cytoplasmic transduction domain A"/>
    <property type="match status" value="1"/>
</dbReference>
<keyword evidence="4 17" id="KW-0479">Metal-binding</keyword>
<feature type="domain" description="P-type ATPase C-terminal" evidence="21">
    <location>
        <begin position="872"/>
        <end position="1111"/>
    </location>
</feature>
<feature type="binding site" evidence="16">
    <location>
        <position position="825"/>
    </location>
    <ligand>
        <name>ATP</name>
        <dbReference type="ChEBI" id="CHEBI:30616"/>
    </ligand>
</feature>
<evidence type="ECO:0000256" key="9">
    <source>
        <dbReference type="ARBA" id="ARBA00022989"/>
    </source>
</evidence>
<dbReference type="GO" id="GO:0008554">
    <property type="term" value="F:P-type sodium transporter activity"/>
    <property type="evidence" value="ECO:0007669"/>
    <property type="project" value="UniProtKB-EC"/>
</dbReference>
<sequence length="1191" mass="135003">MNKKQPDYDEEKQGLLAKEKGRNQDSQSDMNQKGSLAGNAGSSAALQRSKDPNQTAGSDLNPQPLRTFNVNKIKQNSLAFCNNQITTSKYTVITFLPKNLIDQFSKLANIYFLLMMILQTIPQVSITGGQPTILLPLMFVITVSAVKDIFEDLKRHRSDNQENTRKVLKLDKKNKKFVLDTWKNLRVGQIVQVLQDQYFPADMVLVRSANSNGIAYIETKNLDGETNLKLKSAEKDIQTLFDNPESATTFRGQVVCEAPNDQLYKFEGSITTPFGKTVPLDHNSLLLRGTSLRNTEWIYGLVVYTGHDSRIMKNSSKSRTKFSKLENQTNMQIVLIFLFQILICIVGASFNMMWTLRVGQFYHPYLHLESTDDVDKDFWSGLFADSVTRFGTWLLLFANFVPISLIVTLEVVKFLQAQFIQWDADIYDSTKDLPTKVQTSNLNEQLGQVDYVFSDKTGTLTQNLMEYRKNSIGKYSYGVDDVHCDDAAAKDVTNFNLKDEIFEAHMNDKTHPNYKNIQRFLTHLAVCHTVVADVKDGKILYNASSPDELALVNAAKYFGYFFKGRDDDNNIEVEILGKTVKFQLLGVIEFSSDRKRMTVIVRDEQGKIKVMCKGADSIVQARLADTPLNQELEPFTIKYLENYANGGLRTLLLAEKEISEAQYDQFKEEYRIAATAEKDRENKVNAVASELEQGFEIIGTTAIEDKLQDDVDKAISAMKKAGIKVWVLTGDKIETAINIGFSCKLLNDKMELFVIDAKNKKAIKEQIAKARMNQIISEGIRTTATVVSGESLFKILADQDIAQKFYKLASSSSVLIACRMSPKQKADIVRLVIEKDPKAITLAIGDGANDVNMINAAHIGVGISGVEGQQAVSASDYAIGQFKYLKNLLFVHGRESYRKNSYLVCYTFYKNVLFVMPQFWYGFYSAFSGQVFYEKWIYQVFNITFTAFPPIIFAIFDQEHSRQTLMQLPKLYKIGIRDQCFSTLGFWKWILYGLAQSALVFYVSFVTFNTNKSLHNGNNGDMWISGTFAYGAIVICCNMTILYGSFSHTIWSILIIIASVGSFYVGFFLLSYLHLPTLDRMFEEIISYPVFYLNQLLFIFLTFPVDRFLYFISESKRESVDFEEKQKKHEKKKQFTKGIDLSKLAPVHRYTGFAFSGDAGAAPQITDKLMRATTKLMTAQRLLPAIKSGQR</sequence>
<feature type="region of interest" description="Disordered" evidence="19">
    <location>
        <begin position="1"/>
        <end position="64"/>
    </location>
</feature>
<evidence type="ECO:0000256" key="14">
    <source>
        <dbReference type="ARBA" id="ARBA00049499"/>
    </source>
</evidence>
<reference evidence="22 23" key="1">
    <citation type="submission" date="2014-06" db="EMBL/GenBank/DDBJ databases">
        <authorList>
            <person name="Swart Estienne"/>
        </authorList>
    </citation>
    <scope>NUCLEOTIDE SEQUENCE [LARGE SCALE GENOMIC DNA]</scope>
    <source>
        <strain evidence="22 23">130c</strain>
    </source>
</reference>
<keyword evidence="12" id="KW-0813">Transport</keyword>
<dbReference type="FunFam" id="3.40.50.1000:FF:000190">
    <property type="entry name" value="Phospholipid-transporting ATPase"/>
    <property type="match status" value="1"/>
</dbReference>
<dbReference type="InterPro" id="IPR032630">
    <property type="entry name" value="P_typ_ATPase_c"/>
</dbReference>
<dbReference type="EC" id="7.6.2.1" evidence="18"/>
<evidence type="ECO:0000313" key="22">
    <source>
        <dbReference type="EMBL" id="CDW79223.1"/>
    </source>
</evidence>
<dbReference type="FunFam" id="2.70.150.10:FF:000054">
    <property type="entry name" value="Phospholipid-transporting ATPase"/>
    <property type="match status" value="1"/>
</dbReference>
<evidence type="ECO:0000256" key="13">
    <source>
        <dbReference type="ARBA" id="ARBA00034036"/>
    </source>
</evidence>
<feature type="compositionally biased region" description="Polar residues" evidence="19">
    <location>
        <begin position="52"/>
        <end position="64"/>
    </location>
</feature>
<dbReference type="InterPro" id="IPR023214">
    <property type="entry name" value="HAD_sf"/>
</dbReference>
<feature type="transmembrane region" description="Helical" evidence="18">
    <location>
        <begin position="1085"/>
        <end position="1105"/>
    </location>
</feature>
<comment type="similarity">
    <text evidence="2 18">Belongs to the cation transport ATPase (P-type) (TC 3.A.3) family. Type IV subfamily.</text>
</comment>
<evidence type="ECO:0000256" key="10">
    <source>
        <dbReference type="ARBA" id="ARBA00023053"/>
    </source>
</evidence>
<dbReference type="InterPro" id="IPR023299">
    <property type="entry name" value="ATPase_P-typ_cyto_dom_N"/>
</dbReference>
<evidence type="ECO:0000256" key="16">
    <source>
        <dbReference type="PIRSR" id="PIRSR606539-2"/>
    </source>
</evidence>
<dbReference type="SFLD" id="SFLDG00002">
    <property type="entry name" value="C1.7:_P-type_atpase_like"/>
    <property type="match status" value="1"/>
</dbReference>
<evidence type="ECO:0000256" key="12">
    <source>
        <dbReference type="ARBA" id="ARBA00023201"/>
    </source>
</evidence>
<feature type="transmembrane region" description="Helical" evidence="18">
    <location>
        <begin position="333"/>
        <end position="354"/>
    </location>
</feature>
<comment type="catalytic activity">
    <reaction evidence="13 18">
        <text>ATP + H2O + phospholipidSide 1 = ADP + phosphate + phospholipidSide 2.</text>
        <dbReference type="EC" id="7.6.2.1"/>
    </reaction>
</comment>
<dbReference type="InParanoid" id="A0A078AE78"/>
<dbReference type="FunFam" id="3.40.50.1000:FF:000001">
    <property type="entry name" value="Phospholipid-transporting ATPase IC"/>
    <property type="match status" value="1"/>
</dbReference>
<keyword evidence="23" id="KW-1185">Reference proteome</keyword>
<dbReference type="AlphaFoldDB" id="A0A078AE78"/>
<protein>
    <recommendedName>
        <fullName evidence="18">Phospholipid-transporting ATPase</fullName>
        <ecNumber evidence="18">7.6.2.1</ecNumber>
    </recommendedName>
</protein>
<feature type="binding site" evidence="16">
    <location>
        <position position="457"/>
    </location>
    <ligand>
        <name>ATP</name>
        <dbReference type="ChEBI" id="CHEBI:30616"/>
    </ligand>
</feature>
<name>A0A078AE78_STYLE</name>
<dbReference type="Gene3D" id="3.40.50.1000">
    <property type="entry name" value="HAD superfamily/HAD-like"/>
    <property type="match status" value="1"/>
</dbReference>
<gene>
    <name evidence="22" type="primary">Contig16463.g17530</name>
    <name evidence="22" type="ORF">STYLEM_8209</name>
</gene>
<dbReference type="OMA" id="YDDWYMV"/>
<keyword evidence="12" id="KW-0739">Sodium transport</keyword>
<evidence type="ECO:0000256" key="1">
    <source>
        <dbReference type="ARBA" id="ARBA00004141"/>
    </source>
</evidence>
<dbReference type="InterPro" id="IPR018303">
    <property type="entry name" value="ATPase_P-typ_P_site"/>
</dbReference>
<accession>A0A078AE78</accession>
<feature type="binding site" evidence="17">
    <location>
        <position position="457"/>
    </location>
    <ligand>
        <name>Mg(2+)</name>
        <dbReference type="ChEBI" id="CHEBI:18420"/>
    </ligand>
</feature>
<feature type="transmembrane region" description="Helical" evidence="18">
    <location>
        <begin position="1053"/>
        <end position="1073"/>
    </location>
</feature>
<evidence type="ECO:0000256" key="7">
    <source>
        <dbReference type="ARBA" id="ARBA00022842"/>
    </source>
</evidence>
<feature type="compositionally biased region" description="Low complexity" evidence="19">
    <location>
        <begin position="34"/>
        <end position="46"/>
    </location>
</feature>
<evidence type="ECO:0000256" key="2">
    <source>
        <dbReference type="ARBA" id="ARBA00008109"/>
    </source>
</evidence>
<keyword evidence="9 18" id="KW-1133">Transmembrane helix</keyword>
<comment type="cofactor">
    <cofactor evidence="17">
        <name>Mg(2+)</name>
        <dbReference type="ChEBI" id="CHEBI:18420"/>
    </cofactor>
</comment>
<dbReference type="OrthoDB" id="377733at2759"/>
<dbReference type="InterPro" id="IPR006539">
    <property type="entry name" value="P-type_ATPase_IV"/>
</dbReference>
<evidence type="ECO:0000313" key="23">
    <source>
        <dbReference type="Proteomes" id="UP000039865"/>
    </source>
</evidence>
<evidence type="ECO:0000256" key="6">
    <source>
        <dbReference type="ARBA" id="ARBA00022840"/>
    </source>
</evidence>
<feature type="transmembrane region" description="Helical" evidence="18">
    <location>
        <begin position="936"/>
        <end position="956"/>
    </location>
</feature>
<evidence type="ECO:0000256" key="17">
    <source>
        <dbReference type="PIRSR" id="PIRSR606539-3"/>
    </source>
</evidence>
<dbReference type="PRINTS" id="PR00119">
    <property type="entry name" value="CATATPASE"/>
</dbReference>
<feature type="binding site" evidence="16">
    <location>
        <position position="456"/>
    </location>
    <ligand>
        <name>ATP</name>
        <dbReference type="ChEBI" id="CHEBI:30616"/>
    </ligand>
</feature>
<dbReference type="PANTHER" id="PTHR24092:SF150">
    <property type="entry name" value="PHOSPHOLIPID-TRANSPORTING ATPASE"/>
    <property type="match status" value="1"/>
</dbReference>
<dbReference type="InterPro" id="IPR036412">
    <property type="entry name" value="HAD-like_sf"/>
</dbReference>
<comment type="catalytic activity">
    <reaction evidence="14">
        <text>Na(+)(in) + ATP + H2O = Na(+)(out) + ADP + phosphate + H(+)</text>
        <dbReference type="Rhea" id="RHEA:14633"/>
        <dbReference type="ChEBI" id="CHEBI:15377"/>
        <dbReference type="ChEBI" id="CHEBI:15378"/>
        <dbReference type="ChEBI" id="CHEBI:29101"/>
        <dbReference type="ChEBI" id="CHEBI:30616"/>
        <dbReference type="ChEBI" id="CHEBI:43474"/>
        <dbReference type="ChEBI" id="CHEBI:456216"/>
        <dbReference type="EC" id="7.2.2.3"/>
    </reaction>
    <physiologicalReaction direction="left-to-right" evidence="14">
        <dbReference type="Rhea" id="RHEA:14634"/>
    </physiologicalReaction>
</comment>
<dbReference type="GO" id="GO:0140326">
    <property type="term" value="F:ATPase-coupled intramembrane lipid transporter activity"/>
    <property type="evidence" value="ECO:0007669"/>
    <property type="project" value="UniProtKB-EC"/>
</dbReference>
<evidence type="ECO:0000259" key="20">
    <source>
        <dbReference type="Pfam" id="PF16209"/>
    </source>
</evidence>
<dbReference type="Pfam" id="PF16209">
    <property type="entry name" value="PhoLip_ATPase_N"/>
    <property type="match status" value="1"/>
</dbReference>
<feature type="binding site" evidence="16">
    <location>
        <position position="613"/>
    </location>
    <ligand>
        <name>ATP</name>
        <dbReference type="ChEBI" id="CHEBI:30616"/>
    </ligand>
</feature>
<keyword evidence="12" id="KW-0406">Ion transport</keyword>
<keyword evidence="3 18" id="KW-0812">Transmembrane</keyword>
<evidence type="ECO:0000256" key="11">
    <source>
        <dbReference type="ARBA" id="ARBA00023136"/>
    </source>
</evidence>
<dbReference type="EMBL" id="CCKQ01007798">
    <property type="protein sequence ID" value="CDW79223.1"/>
    <property type="molecule type" value="Genomic_DNA"/>
</dbReference>
<feature type="binding site" evidence="16">
    <location>
        <position position="455"/>
    </location>
    <ligand>
        <name>ATP</name>
        <dbReference type="ChEBI" id="CHEBI:30616"/>
    </ligand>
</feature>
<dbReference type="NCBIfam" id="TIGR01494">
    <property type="entry name" value="ATPase_P-type"/>
    <property type="match status" value="1"/>
</dbReference>
<feature type="binding site" evidence="16">
    <location>
        <position position="730"/>
    </location>
    <ligand>
        <name>ATP</name>
        <dbReference type="ChEBI" id="CHEBI:30616"/>
    </ligand>
</feature>
<feature type="compositionally biased region" description="Polar residues" evidence="19">
    <location>
        <begin position="24"/>
        <end position="33"/>
    </location>
</feature>
<feature type="binding site" evidence="16">
    <location>
        <position position="849"/>
    </location>
    <ligand>
        <name>ATP</name>
        <dbReference type="ChEBI" id="CHEBI:30616"/>
    </ligand>
</feature>
<keyword evidence="6 16" id="KW-0067">ATP-binding</keyword>
<dbReference type="SUPFAM" id="SSF81660">
    <property type="entry name" value="Metal cation-transporting ATPase, ATP-binding domain N"/>
    <property type="match status" value="1"/>
</dbReference>
<evidence type="ECO:0000256" key="19">
    <source>
        <dbReference type="SAM" id="MobiDB-lite"/>
    </source>
</evidence>
<feature type="binding site" evidence="16">
    <location>
        <position position="590"/>
    </location>
    <ligand>
        <name>ATP</name>
        <dbReference type="ChEBI" id="CHEBI:30616"/>
    </ligand>
</feature>
<feature type="compositionally biased region" description="Basic and acidic residues" evidence="19">
    <location>
        <begin position="1"/>
        <end position="23"/>
    </location>
</feature>
<dbReference type="SUPFAM" id="SSF81665">
    <property type="entry name" value="Calcium ATPase, transmembrane domain M"/>
    <property type="match status" value="1"/>
</dbReference>
<dbReference type="Pfam" id="PF16212">
    <property type="entry name" value="PhoLip_ATPase_C"/>
    <property type="match status" value="1"/>
</dbReference>
<evidence type="ECO:0000256" key="8">
    <source>
        <dbReference type="ARBA" id="ARBA00022967"/>
    </source>
</evidence>
<evidence type="ECO:0000256" key="4">
    <source>
        <dbReference type="ARBA" id="ARBA00022723"/>
    </source>
</evidence>
<keyword evidence="7 17" id="KW-0460">Magnesium</keyword>
<dbReference type="GO" id="GO:0000287">
    <property type="term" value="F:magnesium ion binding"/>
    <property type="evidence" value="ECO:0007669"/>
    <property type="project" value="UniProtKB-UniRule"/>
</dbReference>
<organism evidence="22 23">
    <name type="scientific">Stylonychia lemnae</name>
    <name type="common">Ciliate</name>
    <dbReference type="NCBI Taxonomy" id="5949"/>
    <lineage>
        <taxon>Eukaryota</taxon>
        <taxon>Sar</taxon>
        <taxon>Alveolata</taxon>
        <taxon>Ciliophora</taxon>
        <taxon>Intramacronucleata</taxon>
        <taxon>Spirotrichea</taxon>
        <taxon>Stichotrichia</taxon>
        <taxon>Sporadotrichida</taxon>
        <taxon>Oxytrichidae</taxon>
        <taxon>Stylonychinae</taxon>
        <taxon>Stylonychia</taxon>
    </lineage>
</organism>
<dbReference type="GO" id="GO:0005886">
    <property type="term" value="C:plasma membrane"/>
    <property type="evidence" value="ECO:0007669"/>
    <property type="project" value="TreeGrafter"/>
</dbReference>
<keyword evidence="8 18" id="KW-1278">Translocase</keyword>
<dbReference type="NCBIfam" id="TIGR01652">
    <property type="entry name" value="ATPase-Plipid"/>
    <property type="match status" value="1"/>
</dbReference>
<feature type="transmembrane region" description="Helical" evidence="18">
    <location>
        <begin position="903"/>
        <end position="924"/>
    </location>
</feature>